<dbReference type="RefSeq" id="WP_044885168.1">
    <property type="nucleotide sequence ID" value="NZ_JYFN01000016.1"/>
</dbReference>
<gene>
    <name evidence="1" type="ORF">FF36_02504</name>
</gene>
<dbReference type="EMBL" id="JYFN01000016">
    <property type="protein sequence ID" value="KJE23076.1"/>
    <property type="molecule type" value="Genomic_DNA"/>
</dbReference>
<sequence length="74" mass="7902">MDHDEIRHLVETTPSADTVASYPLPDDRILFVARDAAGAVVASFHVPRRQAERFADGMVAASLILGAAVAEVDV</sequence>
<dbReference type="PATRIC" id="fig|1502723.3.peg.1596"/>
<dbReference type="AlphaFoldDB" id="A0A0D8BFZ5"/>
<dbReference type="OrthoDB" id="3218364at2"/>
<protein>
    <submittedName>
        <fullName evidence="1">Uncharacterized protein</fullName>
    </submittedName>
</protein>
<proteinExistence type="predicted"/>
<evidence type="ECO:0000313" key="2">
    <source>
        <dbReference type="Proteomes" id="UP000032545"/>
    </source>
</evidence>
<dbReference type="Proteomes" id="UP000032545">
    <property type="component" value="Unassembled WGS sequence"/>
</dbReference>
<organism evidence="1 2">
    <name type="scientific">Frankia torreyi</name>
    <dbReference type="NCBI Taxonomy" id="1856"/>
    <lineage>
        <taxon>Bacteria</taxon>
        <taxon>Bacillati</taxon>
        <taxon>Actinomycetota</taxon>
        <taxon>Actinomycetes</taxon>
        <taxon>Frankiales</taxon>
        <taxon>Frankiaceae</taxon>
        <taxon>Frankia</taxon>
    </lineage>
</organism>
<keyword evidence="2" id="KW-1185">Reference proteome</keyword>
<name>A0A0D8BFZ5_9ACTN</name>
<reference evidence="2" key="1">
    <citation type="submission" date="2015-02" db="EMBL/GenBank/DDBJ databases">
        <title>Draft Genome of Frankia sp. CpI1-S.</title>
        <authorList>
            <person name="Oshone R.T."/>
            <person name="Ngom M."/>
            <person name="Ghodhbane-Gtari F."/>
            <person name="Gtari M."/>
            <person name="Morris K."/>
            <person name="Thomas K."/>
            <person name="Sen A."/>
            <person name="Tisa L.S."/>
        </authorList>
    </citation>
    <scope>NUCLEOTIDE SEQUENCE [LARGE SCALE GENOMIC DNA]</scope>
    <source>
        <strain evidence="2">CpI1-S</strain>
    </source>
</reference>
<comment type="caution">
    <text evidence="1">The sequence shown here is derived from an EMBL/GenBank/DDBJ whole genome shotgun (WGS) entry which is preliminary data.</text>
</comment>
<accession>A0A0D8BFZ5</accession>
<evidence type="ECO:0000313" key="1">
    <source>
        <dbReference type="EMBL" id="KJE23076.1"/>
    </source>
</evidence>
<reference evidence="1 2" key="2">
    <citation type="journal article" date="2016" name="Genome Announc.">
        <title>Permanent Draft Genome Sequences for Two Variants of Frankia sp. Strain CpI1, the First Frankia Strain Isolated from Root Nodules of Comptonia peregrina.</title>
        <authorList>
            <person name="Oshone R."/>
            <person name="Hurst S.G.IV."/>
            <person name="Abebe-Akele F."/>
            <person name="Simpson S."/>
            <person name="Morris K."/>
            <person name="Thomas W.K."/>
            <person name="Tisa L.S."/>
        </authorList>
    </citation>
    <scope>NUCLEOTIDE SEQUENCE [LARGE SCALE GENOMIC DNA]</scope>
    <source>
        <strain evidence="2">CpI1-S</strain>
    </source>
</reference>